<sequence>MAKTRGRGRVGGSCRSRRNQGLEVEDITPQVSSATTLKVKKRAAKKVASPKKNLVLTPTRRSSRIKSLAAQADEVEDVTPRHDEVEDVTLEDGGVVEGDKGNDNEAVQAEKTMSEDDKEDPEVEDDEEACLTGQEQKEDEEEAHNMPRK</sequence>
<feature type="region of interest" description="Disordered" evidence="1">
    <location>
        <begin position="1"/>
        <end position="22"/>
    </location>
</feature>
<evidence type="ECO:0000313" key="3">
    <source>
        <dbReference type="Proteomes" id="UP000712281"/>
    </source>
</evidence>
<proteinExistence type="predicted"/>
<dbReference type="EMBL" id="QGKW02000276">
    <property type="protein sequence ID" value="KAF2606968.1"/>
    <property type="molecule type" value="Genomic_DNA"/>
</dbReference>
<evidence type="ECO:0000313" key="2">
    <source>
        <dbReference type="EMBL" id="KAF2606968.1"/>
    </source>
</evidence>
<feature type="region of interest" description="Disordered" evidence="1">
    <location>
        <begin position="57"/>
        <end position="149"/>
    </location>
</feature>
<accession>A0A8S9LN62</accession>
<organism evidence="2 3">
    <name type="scientific">Brassica cretica</name>
    <name type="common">Mustard</name>
    <dbReference type="NCBI Taxonomy" id="69181"/>
    <lineage>
        <taxon>Eukaryota</taxon>
        <taxon>Viridiplantae</taxon>
        <taxon>Streptophyta</taxon>
        <taxon>Embryophyta</taxon>
        <taxon>Tracheophyta</taxon>
        <taxon>Spermatophyta</taxon>
        <taxon>Magnoliopsida</taxon>
        <taxon>eudicotyledons</taxon>
        <taxon>Gunneridae</taxon>
        <taxon>Pentapetalae</taxon>
        <taxon>rosids</taxon>
        <taxon>malvids</taxon>
        <taxon>Brassicales</taxon>
        <taxon>Brassicaceae</taxon>
        <taxon>Brassiceae</taxon>
        <taxon>Brassica</taxon>
    </lineage>
</organism>
<name>A0A8S9LN62_BRACR</name>
<gene>
    <name evidence="2" type="ORF">F2Q68_00043029</name>
</gene>
<dbReference type="AlphaFoldDB" id="A0A8S9LN62"/>
<evidence type="ECO:0000256" key="1">
    <source>
        <dbReference type="SAM" id="MobiDB-lite"/>
    </source>
</evidence>
<feature type="compositionally biased region" description="Acidic residues" evidence="1">
    <location>
        <begin position="116"/>
        <end position="129"/>
    </location>
</feature>
<reference evidence="2" key="1">
    <citation type="submission" date="2019-12" db="EMBL/GenBank/DDBJ databases">
        <title>Genome sequencing and annotation of Brassica cretica.</title>
        <authorList>
            <person name="Studholme D.J."/>
            <person name="Sarris P.F."/>
        </authorList>
    </citation>
    <scope>NUCLEOTIDE SEQUENCE</scope>
    <source>
        <strain evidence="2">PFS-001/15</strain>
        <tissue evidence="2">Leaf</tissue>
    </source>
</reference>
<protein>
    <submittedName>
        <fullName evidence="2">Uncharacterized protein</fullName>
    </submittedName>
</protein>
<comment type="caution">
    <text evidence="2">The sequence shown here is derived from an EMBL/GenBank/DDBJ whole genome shotgun (WGS) entry which is preliminary data.</text>
</comment>
<dbReference type="Proteomes" id="UP000712281">
    <property type="component" value="Unassembled WGS sequence"/>
</dbReference>